<feature type="compositionally biased region" description="Polar residues" evidence="1">
    <location>
        <begin position="95"/>
        <end position="104"/>
    </location>
</feature>
<dbReference type="EMBL" id="CM004472">
    <property type="protein sequence ID" value="OCT85425.1"/>
    <property type="molecule type" value="Genomic_DNA"/>
</dbReference>
<protein>
    <recommendedName>
        <fullName evidence="2">C2 domain-containing protein</fullName>
    </recommendedName>
</protein>
<dbReference type="GO" id="GO:0005509">
    <property type="term" value="F:calcium ion binding"/>
    <property type="evidence" value="ECO:0007669"/>
    <property type="project" value="TreeGrafter"/>
</dbReference>
<dbReference type="GO" id="GO:0008429">
    <property type="term" value="F:phosphatidylethanolamine binding"/>
    <property type="evidence" value="ECO:0007669"/>
    <property type="project" value="TreeGrafter"/>
</dbReference>
<dbReference type="GO" id="GO:0031210">
    <property type="term" value="F:phosphatidylcholine binding"/>
    <property type="evidence" value="ECO:0007669"/>
    <property type="project" value="TreeGrafter"/>
</dbReference>
<dbReference type="AlphaFoldDB" id="A0A974D7B9"/>
<feature type="compositionally biased region" description="Basic residues" evidence="1">
    <location>
        <begin position="105"/>
        <end position="122"/>
    </location>
</feature>
<evidence type="ECO:0000313" key="4">
    <source>
        <dbReference type="Proteomes" id="UP000694892"/>
    </source>
</evidence>
<dbReference type="GO" id="GO:0005544">
    <property type="term" value="F:calcium-dependent phospholipid binding"/>
    <property type="evidence" value="ECO:0007669"/>
    <property type="project" value="TreeGrafter"/>
</dbReference>
<proteinExistence type="predicted"/>
<dbReference type="SUPFAM" id="SSF49562">
    <property type="entry name" value="C2 domain (Calcium/lipid-binding domain, CaLB)"/>
    <property type="match status" value="1"/>
</dbReference>
<accession>A0A974D7B9</accession>
<dbReference type="GO" id="GO:0005789">
    <property type="term" value="C:endoplasmic reticulum membrane"/>
    <property type="evidence" value="ECO:0007669"/>
    <property type="project" value="TreeGrafter"/>
</dbReference>
<sequence>MNLEYHINTTDPEWNEAFSFLIKDPYKEEVQLLVEDRYHGPLGSVSMPICRLLTAETLNITDWFWLGRPEPCGALRVTLELRILVTPLQVASCENQESKVSSSQRPKHKTMNRPRVAPKRLPKAATDGVTTSVTEQPEIWREIMQKVKGILRAIRTVCNK</sequence>
<feature type="region of interest" description="Disordered" evidence="1">
    <location>
        <begin position="95"/>
        <end position="130"/>
    </location>
</feature>
<dbReference type="Proteomes" id="UP000694892">
    <property type="component" value="Chromosome 4L"/>
</dbReference>
<feature type="domain" description="C2" evidence="2">
    <location>
        <begin position="8"/>
        <end position="56"/>
    </location>
</feature>
<evidence type="ECO:0000313" key="3">
    <source>
        <dbReference type="EMBL" id="OCT85425.1"/>
    </source>
</evidence>
<dbReference type="PANTHER" id="PTHR45761:SF9">
    <property type="entry name" value="EXTENDED SYNAPTOTAGMIN-1-LIKE"/>
    <property type="match status" value="1"/>
</dbReference>
<evidence type="ECO:0000259" key="2">
    <source>
        <dbReference type="Pfam" id="PF00168"/>
    </source>
</evidence>
<dbReference type="InterPro" id="IPR051634">
    <property type="entry name" value="Extended_Synaptotagmin"/>
</dbReference>
<organism evidence="3 4">
    <name type="scientific">Xenopus laevis</name>
    <name type="common">African clawed frog</name>
    <dbReference type="NCBI Taxonomy" id="8355"/>
    <lineage>
        <taxon>Eukaryota</taxon>
        <taxon>Metazoa</taxon>
        <taxon>Chordata</taxon>
        <taxon>Craniata</taxon>
        <taxon>Vertebrata</taxon>
        <taxon>Euteleostomi</taxon>
        <taxon>Amphibia</taxon>
        <taxon>Batrachia</taxon>
        <taxon>Anura</taxon>
        <taxon>Pipoidea</taxon>
        <taxon>Pipidae</taxon>
        <taxon>Xenopodinae</taxon>
        <taxon>Xenopus</taxon>
        <taxon>Xenopus</taxon>
    </lineage>
</organism>
<gene>
    <name evidence="3" type="ORF">XELAEV_18023592mg</name>
</gene>
<dbReference type="PANTHER" id="PTHR45761">
    <property type="entry name" value="EXTENDED SYNAPTOTAGMIN-LIKE PROTEIN 2, ISOFORM C"/>
    <property type="match status" value="1"/>
</dbReference>
<evidence type="ECO:0000256" key="1">
    <source>
        <dbReference type="SAM" id="MobiDB-lite"/>
    </source>
</evidence>
<dbReference type="InterPro" id="IPR000008">
    <property type="entry name" value="C2_dom"/>
</dbReference>
<dbReference type="GO" id="GO:0035091">
    <property type="term" value="F:phosphatidylinositol binding"/>
    <property type="evidence" value="ECO:0007669"/>
    <property type="project" value="TreeGrafter"/>
</dbReference>
<dbReference type="Pfam" id="PF00168">
    <property type="entry name" value="C2"/>
    <property type="match status" value="1"/>
</dbReference>
<dbReference type="InterPro" id="IPR035892">
    <property type="entry name" value="C2_domain_sf"/>
</dbReference>
<reference evidence="4" key="1">
    <citation type="journal article" date="2016" name="Nature">
        <title>Genome evolution in the allotetraploid frog Xenopus laevis.</title>
        <authorList>
            <person name="Session A.M."/>
            <person name="Uno Y."/>
            <person name="Kwon T."/>
            <person name="Chapman J.A."/>
            <person name="Toyoda A."/>
            <person name="Takahashi S."/>
            <person name="Fukui A."/>
            <person name="Hikosaka A."/>
            <person name="Suzuki A."/>
            <person name="Kondo M."/>
            <person name="van Heeringen S.J."/>
            <person name="Quigley I."/>
            <person name="Heinz S."/>
            <person name="Ogino H."/>
            <person name="Ochi H."/>
            <person name="Hellsten U."/>
            <person name="Lyons J.B."/>
            <person name="Simakov O."/>
            <person name="Putnam N."/>
            <person name="Stites J."/>
            <person name="Kuroki Y."/>
            <person name="Tanaka T."/>
            <person name="Michiue T."/>
            <person name="Watanabe M."/>
            <person name="Bogdanovic O."/>
            <person name="Lister R."/>
            <person name="Georgiou G."/>
            <person name="Paranjpe S.S."/>
            <person name="van Kruijsbergen I."/>
            <person name="Shu S."/>
            <person name="Carlson J."/>
            <person name="Kinoshita T."/>
            <person name="Ohta Y."/>
            <person name="Mawaribuchi S."/>
            <person name="Jenkins J."/>
            <person name="Grimwood J."/>
            <person name="Schmutz J."/>
            <person name="Mitros T."/>
            <person name="Mozaffari S.V."/>
            <person name="Suzuki Y."/>
            <person name="Haramoto Y."/>
            <person name="Yamamoto T.S."/>
            <person name="Takagi C."/>
            <person name="Heald R."/>
            <person name="Miller K."/>
            <person name="Haudenschild C."/>
            <person name="Kitzman J."/>
            <person name="Nakayama T."/>
            <person name="Izutsu Y."/>
            <person name="Robert J."/>
            <person name="Fortriede J."/>
            <person name="Burns K."/>
            <person name="Lotay V."/>
            <person name="Karimi K."/>
            <person name="Yasuoka Y."/>
            <person name="Dichmann D.S."/>
            <person name="Flajnik M.F."/>
            <person name="Houston D.W."/>
            <person name="Shendure J."/>
            <person name="DuPasquier L."/>
            <person name="Vize P.D."/>
            <person name="Zorn A.M."/>
            <person name="Ito M."/>
            <person name="Marcotte E.M."/>
            <person name="Wallingford J.B."/>
            <person name="Ito Y."/>
            <person name="Asashima M."/>
            <person name="Ueno N."/>
            <person name="Matsuda Y."/>
            <person name="Veenstra G.J."/>
            <person name="Fujiyama A."/>
            <person name="Harland R.M."/>
            <person name="Taira M."/>
            <person name="Rokhsar D.S."/>
        </authorList>
    </citation>
    <scope>NUCLEOTIDE SEQUENCE [LARGE SCALE GENOMIC DNA]</scope>
    <source>
        <strain evidence="4">J</strain>
    </source>
</reference>
<dbReference type="Gene3D" id="2.60.40.150">
    <property type="entry name" value="C2 domain"/>
    <property type="match status" value="1"/>
</dbReference>
<name>A0A974D7B9_XENLA</name>